<evidence type="ECO:0000313" key="1">
    <source>
        <dbReference type="EMBL" id="JAU21380.1"/>
    </source>
</evidence>
<reference evidence="1" key="1">
    <citation type="submission" date="2016-07" db="EMBL/GenBank/DDBJ databases">
        <title>De novo transcriptome assembly of four accessions of the metal hyperaccumulator plant Noccaea caerulescens.</title>
        <authorList>
            <person name="Blande D."/>
            <person name="Halimaa P."/>
            <person name="Tervahauta A.I."/>
            <person name="Aarts M.G."/>
            <person name="Karenlampi S.O."/>
        </authorList>
    </citation>
    <scope>NUCLEOTIDE SEQUENCE</scope>
</reference>
<proteinExistence type="predicted"/>
<organism evidence="1">
    <name type="scientific">Noccaea caerulescens</name>
    <name type="common">Alpine penny-cress</name>
    <name type="synonym">Thlaspi caerulescens</name>
    <dbReference type="NCBI Taxonomy" id="107243"/>
    <lineage>
        <taxon>Eukaryota</taxon>
        <taxon>Viridiplantae</taxon>
        <taxon>Streptophyta</taxon>
        <taxon>Embryophyta</taxon>
        <taxon>Tracheophyta</taxon>
        <taxon>Spermatophyta</taxon>
        <taxon>Magnoliopsida</taxon>
        <taxon>eudicotyledons</taxon>
        <taxon>Gunneridae</taxon>
        <taxon>Pentapetalae</taxon>
        <taxon>rosids</taxon>
        <taxon>malvids</taxon>
        <taxon>Brassicales</taxon>
        <taxon>Brassicaceae</taxon>
        <taxon>Coluteocarpeae</taxon>
        <taxon>Noccaea</taxon>
    </lineage>
</organism>
<sequence>MDQWQSHPGFVLDSLYSAFGSDDLFVPQPEQSSSRLHVENKDESALSSKPVKTTSCAYDLFDKMFLKGIKEKQQSMHRNIPKSWRFKFKQGGTNKSCHELNINQLIQGISGTNILVLVLKLYWYRRV</sequence>
<dbReference type="EMBL" id="GEVI01010940">
    <property type="protein sequence ID" value="JAU21380.1"/>
    <property type="molecule type" value="Transcribed_RNA"/>
</dbReference>
<accession>A0A1J3DX03</accession>
<name>A0A1J3DX03_NOCCA</name>
<dbReference type="AlphaFoldDB" id="A0A1J3DX03"/>
<protein>
    <submittedName>
        <fullName evidence="1">Uncharacterized protein</fullName>
    </submittedName>
</protein>
<gene>
    <name evidence="1" type="ORF">GA_TR19834_c1_g1_i1_g.65409</name>
</gene>